<feature type="active site" description="Charge relay system" evidence="6">
    <location>
        <position position="209"/>
    </location>
</feature>
<evidence type="ECO:0000256" key="2">
    <source>
        <dbReference type="ARBA" id="ARBA00022645"/>
    </source>
</evidence>
<keyword evidence="10" id="KW-1185">Reference proteome</keyword>
<dbReference type="Pfam" id="PF02016">
    <property type="entry name" value="Peptidase_S66"/>
    <property type="match status" value="1"/>
</dbReference>
<dbReference type="SUPFAM" id="SSF141986">
    <property type="entry name" value="LD-carboxypeptidase A C-terminal domain-like"/>
    <property type="match status" value="1"/>
</dbReference>
<dbReference type="Pfam" id="PF17676">
    <property type="entry name" value="Peptidase_S66C"/>
    <property type="match status" value="1"/>
</dbReference>
<evidence type="ECO:0000259" key="8">
    <source>
        <dbReference type="Pfam" id="PF17676"/>
    </source>
</evidence>
<evidence type="ECO:0000256" key="5">
    <source>
        <dbReference type="ARBA" id="ARBA00022825"/>
    </source>
</evidence>
<dbReference type="InterPro" id="IPR027461">
    <property type="entry name" value="Carboxypeptidase_A_C_sf"/>
</dbReference>
<feature type="active site" description="Charge relay system" evidence="6">
    <location>
        <position position="279"/>
    </location>
</feature>
<dbReference type="OrthoDB" id="9807329at2"/>
<dbReference type="InterPro" id="IPR040921">
    <property type="entry name" value="Peptidase_S66C"/>
</dbReference>
<reference evidence="9 10" key="1">
    <citation type="submission" date="2016-09" db="EMBL/GenBank/DDBJ databases">
        <title>Genomic analysis reveals versatility of anaerobic energy metabolism of Geosporobacter ferrireducens IRF9 of phylum Firmicutes.</title>
        <authorList>
            <person name="Kim S.-J."/>
        </authorList>
    </citation>
    <scope>NUCLEOTIDE SEQUENCE [LARGE SCALE GENOMIC DNA]</scope>
    <source>
        <strain evidence="9 10">IRF9</strain>
    </source>
</reference>
<evidence type="ECO:0000313" key="9">
    <source>
        <dbReference type="EMBL" id="AOT69053.1"/>
    </source>
</evidence>
<dbReference type="SUPFAM" id="SSF52317">
    <property type="entry name" value="Class I glutamine amidotransferase-like"/>
    <property type="match status" value="1"/>
</dbReference>
<dbReference type="GO" id="GO:0006508">
    <property type="term" value="P:proteolysis"/>
    <property type="evidence" value="ECO:0007669"/>
    <property type="project" value="UniProtKB-KW"/>
</dbReference>
<accession>A0A1D8GDQ9</accession>
<dbReference type="InterPro" id="IPR003507">
    <property type="entry name" value="S66_fam"/>
</dbReference>
<sequence length="309" mass="33667">MVRGKALKFGDTIGVVAPASPTPKERVKLAQEQLEVLGFKVKMGKSCYAARGYLSGSDKSRAEDLNQMFMDPAVDGIMCLRGGYGTPKILNLLDYNMIRNNPKVFIGYSDITTIHTAIQQKCELITFHGPMASSDLADGIDDFSKNSLLKAVMQPEPMGDIQNPHGEVVQCLKEGKAEGQLIGGNLALIAATMGTPYEINTKGKILFLEDIGEEPYRVDRMLTQLALAGKFEDAAGIILGDWNDCEPKNPLESLSLIEVFEEILLPYQKPTVLNFKIGHCTPKITVPIGVNALLDAGQRKLIITEAAVQ</sequence>
<dbReference type="PANTHER" id="PTHR30237">
    <property type="entry name" value="MURAMOYLTETRAPEPTIDE CARBOXYPEPTIDASE"/>
    <property type="match status" value="1"/>
</dbReference>
<dbReference type="RefSeq" id="WP_069974619.1">
    <property type="nucleotide sequence ID" value="NZ_CP017269.1"/>
</dbReference>
<proteinExistence type="inferred from homology"/>
<evidence type="ECO:0000259" key="7">
    <source>
        <dbReference type="Pfam" id="PF02016"/>
    </source>
</evidence>
<evidence type="ECO:0000256" key="4">
    <source>
        <dbReference type="ARBA" id="ARBA00022801"/>
    </source>
</evidence>
<dbReference type="PANTHER" id="PTHR30237:SF2">
    <property type="entry name" value="MUREIN TETRAPEPTIDE CARBOXYPEPTIDASE"/>
    <property type="match status" value="1"/>
</dbReference>
<feature type="domain" description="LD-carboxypeptidase C-terminal" evidence="8">
    <location>
        <begin position="178"/>
        <end position="292"/>
    </location>
</feature>
<dbReference type="Gene3D" id="3.50.30.60">
    <property type="entry name" value="LD-carboxypeptidase A C-terminal domain-like"/>
    <property type="match status" value="1"/>
</dbReference>
<dbReference type="KEGG" id="gfe:Gferi_05455"/>
<dbReference type="AlphaFoldDB" id="A0A1D8GDQ9"/>
<dbReference type="GO" id="GO:0004180">
    <property type="term" value="F:carboxypeptidase activity"/>
    <property type="evidence" value="ECO:0007669"/>
    <property type="project" value="UniProtKB-KW"/>
</dbReference>
<keyword evidence="2 9" id="KW-0121">Carboxypeptidase</keyword>
<dbReference type="PIRSF" id="PIRSF028757">
    <property type="entry name" value="LD-carboxypeptidase"/>
    <property type="match status" value="1"/>
</dbReference>
<dbReference type="GO" id="GO:0008236">
    <property type="term" value="F:serine-type peptidase activity"/>
    <property type="evidence" value="ECO:0007669"/>
    <property type="project" value="UniProtKB-KW"/>
</dbReference>
<comment type="similarity">
    <text evidence="1">Belongs to the peptidase S66 family.</text>
</comment>
<dbReference type="Proteomes" id="UP000095743">
    <property type="component" value="Chromosome"/>
</dbReference>
<dbReference type="InterPro" id="IPR029062">
    <property type="entry name" value="Class_I_gatase-like"/>
</dbReference>
<evidence type="ECO:0000256" key="3">
    <source>
        <dbReference type="ARBA" id="ARBA00022670"/>
    </source>
</evidence>
<evidence type="ECO:0000313" key="10">
    <source>
        <dbReference type="Proteomes" id="UP000095743"/>
    </source>
</evidence>
<evidence type="ECO:0000256" key="1">
    <source>
        <dbReference type="ARBA" id="ARBA00010233"/>
    </source>
</evidence>
<keyword evidence="5" id="KW-0720">Serine protease</keyword>
<feature type="active site" description="Nucleophile" evidence="6">
    <location>
        <position position="109"/>
    </location>
</feature>
<protein>
    <submittedName>
        <fullName evidence="9">LD-carboxypeptidase</fullName>
    </submittedName>
</protein>
<dbReference type="EMBL" id="CP017269">
    <property type="protein sequence ID" value="AOT69053.1"/>
    <property type="molecule type" value="Genomic_DNA"/>
</dbReference>
<dbReference type="Gene3D" id="3.40.50.10740">
    <property type="entry name" value="Class I glutamine amidotransferase-like"/>
    <property type="match status" value="1"/>
</dbReference>
<keyword evidence="3" id="KW-0645">Protease</keyword>
<dbReference type="InterPro" id="IPR040449">
    <property type="entry name" value="Peptidase_S66_N"/>
</dbReference>
<organism evidence="9 10">
    <name type="scientific">Geosporobacter ferrireducens</name>
    <dbReference type="NCBI Taxonomy" id="1424294"/>
    <lineage>
        <taxon>Bacteria</taxon>
        <taxon>Bacillati</taxon>
        <taxon>Bacillota</taxon>
        <taxon>Clostridia</taxon>
        <taxon>Peptostreptococcales</taxon>
        <taxon>Thermotaleaceae</taxon>
        <taxon>Geosporobacter</taxon>
    </lineage>
</organism>
<dbReference type="InterPro" id="IPR027478">
    <property type="entry name" value="LdcA_N"/>
</dbReference>
<dbReference type="CDD" id="cd07025">
    <property type="entry name" value="Peptidase_S66"/>
    <property type="match status" value="1"/>
</dbReference>
<name>A0A1D8GDQ9_9FIRM</name>
<keyword evidence="4" id="KW-0378">Hydrolase</keyword>
<feature type="domain" description="LD-carboxypeptidase N-terminal" evidence="7">
    <location>
        <begin position="13"/>
        <end position="129"/>
    </location>
</feature>
<dbReference type="STRING" id="1424294.Gferi_05455"/>
<evidence type="ECO:0000256" key="6">
    <source>
        <dbReference type="PIRSR" id="PIRSR028757-1"/>
    </source>
</evidence>
<gene>
    <name evidence="9" type="ORF">Gferi_05455</name>
</gene>